<comment type="similarity">
    <text evidence="2">Belongs to the TBP family.</text>
</comment>
<dbReference type="InterPro" id="IPR000814">
    <property type="entry name" value="TBP"/>
</dbReference>
<comment type="caution">
    <text evidence="7">The sequence shown here is derived from an EMBL/GenBank/DDBJ whole genome shotgun (WGS) entry which is preliminary data.</text>
</comment>
<gene>
    <name evidence="7" type="ORF">TI39_contig279g00065</name>
</gene>
<evidence type="ECO:0000313" key="8">
    <source>
        <dbReference type="Proteomes" id="UP000033647"/>
    </source>
</evidence>
<dbReference type="Proteomes" id="UP000033647">
    <property type="component" value="Unassembled WGS sequence"/>
</dbReference>
<keyword evidence="4" id="KW-0238">DNA-binding</keyword>
<evidence type="ECO:0000256" key="3">
    <source>
        <dbReference type="ARBA" id="ARBA00023015"/>
    </source>
</evidence>
<protein>
    <recommendedName>
        <fullName evidence="9">TATA-box-binding protein</fullName>
    </recommendedName>
</protein>
<reference evidence="7 8" key="1">
    <citation type="submission" date="2015-03" db="EMBL/GenBank/DDBJ databases">
        <title>RNA-seq based gene annotation and comparative genomics of four Zymoseptoria species reveal species-specific pathogenicity related genes and transposable element activity.</title>
        <authorList>
            <person name="Grandaubert J."/>
            <person name="Bhattacharyya A."/>
            <person name="Stukenbrock E.H."/>
        </authorList>
    </citation>
    <scope>NUCLEOTIDE SEQUENCE [LARGE SCALE GENOMIC DNA]</scope>
    <source>
        <strain evidence="7 8">Zb18110</strain>
    </source>
</reference>
<dbReference type="PRINTS" id="PR00686">
    <property type="entry name" value="TIFACTORIID"/>
</dbReference>
<keyword evidence="5" id="KW-0804">Transcription</keyword>
<evidence type="ECO:0000256" key="2">
    <source>
        <dbReference type="ARBA" id="ARBA00005560"/>
    </source>
</evidence>
<name>A0A0F4GWW7_9PEZI</name>
<dbReference type="EMBL" id="LAFY01000271">
    <property type="protein sequence ID" value="KJY01749.1"/>
    <property type="molecule type" value="Genomic_DNA"/>
</dbReference>
<dbReference type="PANTHER" id="PTHR10126">
    <property type="entry name" value="TATA-BOX BINDING PROTEIN"/>
    <property type="match status" value="1"/>
</dbReference>
<dbReference type="Pfam" id="PF00352">
    <property type="entry name" value="TBP"/>
    <property type="match status" value="2"/>
</dbReference>
<evidence type="ECO:0000256" key="6">
    <source>
        <dbReference type="ARBA" id="ARBA00023242"/>
    </source>
</evidence>
<dbReference type="HAMAP" id="MF_00408">
    <property type="entry name" value="TATA_bind_prot_arch"/>
    <property type="match status" value="1"/>
</dbReference>
<dbReference type="OrthoDB" id="2127950at2759"/>
<evidence type="ECO:0000313" key="7">
    <source>
        <dbReference type="EMBL" id="KJY01749.1"/>
    </source>
</evidence>
<evidence type="ECO:0000256" key="4">
    <source>
        <dbReference type="ARBA" id="ARBA00023125"/>
    </source>
</evidence>
<dbReference type="AlphaFoldDB" id="A0A0F4GWW7"/>
<dbReference type="InterPro" id="IPR030491">
    <property type="entry name" value="TBP_CS"/>
</dbReference>
<dbReference type="FunFam" id="3.30.310.10:FF:000005">
    <property type="entry name" value="TATA box-binding protein-like 1"/>
    <property type="match status" value="1"/>
</dbReference>
<keyword evidence="8" id="KW-1185">Reference proteome</keyword>
<dbReference type="PROSITE" id="PS00351">
    <property type="entry name" value="TFIID"/>
    <property type="match status" value="1"/>
</dbReference>
<dbReference type="InterPro" id="IPR012295">
    <property type="entry name" value="TBP_dom_sf"/>
</dbReference>
<evidence type="ECO:0008006" key="9">
    <source>
        <dbReference type="Google" id="ProtNLM"/>
    </source>
</evidence>
<dbReference type="GO" id="GO:0006352">
    <property type="term" value="P:DNA-templated transcription initiation"/>
    <property type="evidence" value="ECO:0007669"/>
    <property type="project" value="InterPro"/>
</dbReference>
<sequence length="194" mass="22255">MASITRRSLASDRVPITMRPQVHNVVAGVNLNCRLDLKHIALSVRNASYRPKRFPAVVVRQREPRSTALIFRSGKMQIVGTKSVDDARLAGRKFARMLQKLGYQPRFEDFTVQNMVANVDTRMTIHLEGLMLTPGSHNYEPELFPGAAFRMVDPQVTFLVFHSGKVVLLKAKNEEDMHEAWDKFYPLLMQFRKE</sequence>
<organism evidence="7 8">
    <name type="scientific">Zymoseptoria brevis</name>
    <dbReference type="NCBI Taxonomy" id="1047168"/>
    <lineage>
        <taxon>Eukaryota</taxon>
        <taxon>Fungi</taxon>
        <taxon>Dikarya</taxon>
        <taxon>Ascomycota</taxon>
        <taxon>Pezizomycotina</taxon>
        <taxon>Dothideomycetes</taxon>
        <taxon>Dothideomycetidae</taxon>
        <taxon>Mycosphaerellales</taxon>
        <taxon>Mycosphaerellaceae</taxon>
        <taxon>Zymoseptoria</taxon>
    </lineage>
</organism>
<accession>A0A0F4GWW7</accession>
<dbReference type="SUPFAM" id="SSF55945">
    <property type="entry name" value="TATA-box binding protein-like"/>
    <property type="match status" value="2"/>
</dbReference>
<dbReference type="Gene3D" id="3.30.310.10">
    <property type="entry name" value="TATA-Binding Protein"/>
    <property type="match status" value="2"/>
</dbReference>
<comment type="subcellular location">
    <subcellularLocation>
        <location evidence="1">Nucleus</location>
    </subcellularLocation>
</comment>
<dbReference type="STRING" id="1047168.A0A0F4GWW7"/>
<evidence type="ECO:0000256" key="5">
    <source>
        <dbReference type="ARBA" id="ARBA00023163"/>
    </source>
</evidence>
<keyword evidence="6" id="KW-0539">Nucleus</keyword>
<dbReference type="GO" id="GO:0005634">
    <property type="term" value="C:nucleus"/>
    <property type="evidence" value="ECO:0007669"/>
    <property type="project" value="UniProtKB-SubCell"/>
</dbReference>
<keyword evidence="3" id="KW-0805">Transcription regulation</keyword>
<proteinExistence type="inferred from homology"/>
<dbReference type="GO" id="GO:0003677">
    <property type="term" value="F:DNA binding"/>
    <property type="evidence" value="ECO:0007669"/>
    <property type="project" value="UniProtKB-KW"/>
</dbReference>
<evidence type="ECO:0000256" key="1">
    <source>
        <dbReference type="ARBA" id="ARBA00004123"/>
    </source>
</evidence>